<name>A0A401H9Q9_AERPX</name>
<comment type="caution">
    <text evidence="2">The sequence shown here is derived from an EMBL/GenBank/DDBJ whole genome shotgun (WGS) entry which is preliminary data.</text>
</comment>
<proteinExistence type="predicted"/>
<sequence>MVVDSGLVLAAGFSRRFRGLLGLHKVAAGVKGYPLLCYSVTSLALAGVDRVFVVASRFNLNVVELVLGHCPFRVSGVLISSLSTLGNGFSLVEGLREAGLRGSRCLVVSMADHVYPPSMARRLIEAGCNTLGVDSRPRYIDVGEATHVSLEPGGGVRLGKDVEGCCVDIGIHTIEAGIASIGCIDLPPRGEASVSQLITCAARKGYMFKLVDVDGGPWMEVDSPEDLERLLQGDGLEVLEAVRSEWGF</sequence>
<feature type="domain" description="MobA-like NTP transferase" evidence="1">
    <location>
        <begin position="6"/>
        <end position="126"/>
    </location>
</feature>
<dbReference type="EMBL" id="BDMD01000043">
    <property type="protein sequence ID" value="GBF09147.1"/>
    <property type="molecule type" value="Genomic_DNA"/>
</dbReference>
<dbReference type="OrthoDB" id="15372at2157"/>
<dbReference type="Pfam" id="PF12804">
    <property type="entry name" value="NTP_transf_3"/>
    <property type="match status" value="1"/>
</dbReference>
<accession>A0A401H9Q9</accession>
<dbReference type="Proteomes" id="UP000291213">
    <property type="component" value="Unassembled WGS sequence"/>
</dbReference>
<gene>
    <name evidence="2" type="ORF">apy_08720</name>
</gene>
<evidence type="ECO:0000313" key="3">
    <source>
        <dbReference type="Proteomes" id="UP000291213"/>
    </source>
</evidence>
<reference evidence="2 3" key="1">
    <citation type="submission" date="2017-02" db="EMBL/GenBank/DDBJ databases">
        <title>isolation and characterization of a novel temperate virus Aeropyrum globular virus 1 infecting hyperthermophilic archaeon Aeropyrum.</title>
        <authorList>
            <person name="Yumiya M."/>
            <person name="Yoshida T."/>
            <person name="Sako Y."/>
        </authorList>
    </citation>
    <scope>NUCLEOTIDE SEQUENCE [LARGE SCALE GENOMIC DNA]</scope>
    <source>
        <strain evidence="2 3">YK1-12-2013</strain>
    </source>
</reference>
<dbReference type="InterPro" id="IPR029044">
    <property type="entry name" value="Nucleotide-diphossugar_trans"/>
</dbReference>
<organism evidence="2 3">
    <name type="scientific">Aeropyrum pernix</name>
    <dbReference type="NCBI Taxonomy" id="56636"/>
    <lineage>
        <taxon>Archaea</taxon>
        <taxon>Thermoproteota</taxon>
        <taxon>Thermoprotei</taxon>
        <taxon>Desulfurococcales</taxon>
        <taxon>Desulfurococcaceae</taxon>
        <taxon>Aeropyrum</taxon>
    </lineage>
</organism>
<dbReference type="Gene3D" id="3.90.550.10">
    <property type="entry name" value="Spore Coat Polysaccharide Biosynthesis Protein SpsA, Chain A"/>
    <property type="match status" value="1"/>
</dbReference>
<dbReference type="AlphaFoldDB" id="A0A401H9Q9"/>
<evidence type="ECO:0000259" key="1">
    <source>
        <dbReference type="Pfam" id="PF12804"/>
    </source>
</evidence>
<protein>
    <recommendedName>
        <fullName evidence="1">MobA-like NTP transferase domain-containing protein</fullName>
    </recommendedName>
</protein>
<dbReference type="RefSeq" id="WP_131160147.1">
    <property type="nucleotide sequence ID" value="NZ_BDMD01000043.1"/>
</dbReference>
<evidence type="ECO:0000313" key="2">
    <source>
        <dbReference type="EMBL" id="GBF09147.1"/>
    </source>
</evidence>
<dbReference type="SUPFAM" id="SSF53448">
    <property type="entry name" value="Nucleotide-diphospho-sugar transferases"/>
    <property type="match status" value="1"/>
</dbReference>
<dbReference type="InterPro" id="IPR025877">
    <property type="entry name" value="MobA-like_NTP_Trfase"/>
</dbReference>
<dbReference type="GO" id="GO:0016779">
    <property type="term" value="F:nucleotidyltransferase activity"/>
    <property type="evidence" value="ECO:0007669"/>
    <property type="project" value="UniProtKB-ARBA"/>
</dbReference>